<reference evidence="2" key="2">
    <citation type="submission" date="2020-09" db="EMBL/GenBank/DDBJ databases">
        <authorList>
            <person name="Sun Q."/>
            <person name="Sedlacek I."/>
        </authorList>
    </citation>
    <scope>NUCLEOTIDE SEQUENCE</scope>
    <source>
        <strain evidence="2">CCM 7684</strain>
    </source>
</reference>
<comment type="caution">
    <text evidence="2">The sequence shown here is derived from an EMBL/GenBank/DDBJ whole genome shotgun (WGS) entry which is preliminary data.</text>
</comment>
<feature type="compositionally biased region" description="Low complexity" evidence="1">
    <location>
        <begin position="47"/>
        <end position="58"/>
    </location>
</feature>
<protein>
    <submittedName>
        <fullName evidence="2">Uncharacterized protein</fullName>
    </submittedName>
</protein>
<name>A0A8J2YLB9_9RHOB</name>
<evidence type="ECO:0000256" key="1">
    <source>
        <dbReference type="SAM" id="MobiDB-lite"/>
    </source>
</evidence>
<feature type="region of interest" description="Disordered" evidence="1">
    <location>
        <begin position="45"/>
        <end position="84"/>
    </location>
</feature>
<dbReference type="EMBL" id="BMCP01000004">
    <property type="protein sequence ID" value="GGE50587.1"/>
    <property type="molecule type" value="Genomic_DNA"/>
</dbReference>
<evidence type="ECO:0000313" key="2">
    <source>
        <dbReference type="EMBL" id="GGE50587.1"/>
    </source>
</evidence>
<organism evidence="2 3">
    <name type="scientific">Agaricicola taiwanensis</name>
    <dbReference type="NCBI Taxonomy" id="591372"/>
    <lineage>
        <taxon>Bacteria</taxon>
        <taxon>Pseudomonadati</taxon>
        <taxon>Pseudomonadota</taxon>
        <taxon>Alphaproteobacteria</taxon>
        <taxon>Rhodobacterales</taxon>
        <taxon>Paracoccaceae</taxon>
        <taxon>Agaricicola</taxon>
    </lineage>
</organism>
<keyword evidence="3" id="KW-1185">Reference proteome</keyword>
<accession>A0A8J2YLB9</accession>
<reference evidence="2" key="1">
    <citation type="journal article" date="2014" name="Int. J. Syst. Evol. Microbiol.">
        <title>Complete genome sequence of Corynebacterium casei LMG S-19264T (=DSM 44701T), isolated from a smear-ripened cheese.</title>
        <authorList>
            <consortium name="US DOE Joint Genome Institute (JGI-PGF)"/>
            <person name="Walter F."/>
            <person name="Albersmeier A."/>
            <person name="Kalinowski J."/>
            <person name="Ruckert C."/>
        </authorList>
    </citation>
    <scope>NUCLEOTIDE SEQUENCE</scope>
    <source>
        <strain evidence="2">CCM 7684</strain>
    </source>
</reference>
<evidence type="ECO:0000313" key="3">
    <source>
        <dbReference type="Proteomes" id="UP000602745"/>
    </source>
</evidence>
<gene>
    <name evidence="2" type="ORF">GCM10007276_29590</name>
</gene>
<dbReference type="Proteomes" id="UP000602745">
    <property type="component" value="Unassembled WGS sequence"/>
</dbReference>
<dbReference type="AlphaFoldDB" id="A0A8J2YLB9"/>
<proteinExistence type="predicted"/>
<sequence>MRVGEDAPATAPVVAAIEAVEAKGMPTAERGARRPTSHTISAINRYTPATAPAAAGAPQIGTSAKKPATLPQKRAAQSKKAAKA</sequence>